<dbReference type="PANTHER" id="PTHR24369:SF210">
    <property type="entry name" value="CHAOPTIN-RELATED"/>
    <property type="match status" value="1"/>
</dbReference>
<dbReference type="Proteomes" id="UP000075903">
    <property type="component" value="Unassembled WGS sequence"/>
</dbReference>
<evidence type="ECO:0000313" key="5">
    <source>
        <dbReference type="Proteomes" id="UP000075903"/>
    </source>
</evidence>
<dbReference type="InterPro" id="IPR001611">
    <property type="entry name" value="Leu-rich_rpt"/>
</dbReference>
<dbReference type="Pfam" id="PF13855">
    <property type="entry name" value="LRR_8"/>
    <property type="match status" value="2"/>
</dbReference>
<evidence type="ECO:0000256" key="1">
    <source>
        <dbReference type="ARBA" id="ARBA00022614"/>
    </source>
</evidence>
<dbReference type="SUPFAM" id="SSF52058">
    <property type="entry name" value="L domain-like"/>
    <property type="match status" value="1"/>
</dbReference>
<dbReference type="Gene3D" id="3.80.10.10">
    <property type="entry name" value="Ribonuclease Inhibitor"/>
    <property type="match status" value="2"/>
</dbReference>
<protein>
    <submittedName>
        <fullName evidence="4">Uncharacterized protein</fullName>
    </submittedName>
</protein>
<sequence length="599" mass="66488">MAVDGEGSEIIGLPCLPLSLAVATCTPGMAMTCMLPKLNMLTDGYTTLRNIPPATYYSVRVEMLHLPISPSGAFLTRMSEFFSKLELYVYHDPVFQIPPGTYLSSIQVLEAPSMKQLLVGAGDNNVTELIIYTCGLERIPQTIGNLPLLEDLTFTECALRNFSLGAFGQNRRLRVLDLSRNQIETIIPTAREMPQAIEYLYLSSNRLENLDMAAFIGLPSLSMIDLRNNNLAKIASEQTVTWSTMEMLDVSYNRLRTIDLQWLSAPNLKRLILSNNLFEKLPERLRRFPKLQLLGMGDNRLAGVIDLAPLNGLPELNSVDLSNNPTVKVLRSSRPIRLPVLDSLYAEYCSLNRFNTSGIDLPVVSFISLAHNNFTAVAPLGQAFPSIQSFSFYDNPIPCSVLKARAELILSGKLIMGIPPLSASECASGSIQISPSLLLCSNDTPRWELVRGVRSAAPPRHGRINGQLKLRYVLLPPADGVAVQRILEDERTSQLGKELEQIGQPGEPIEGDYQCGKLRQIPPCVLQLGELIVGQVQLFQVWEQRTTLSRYDHLARYIQLGEPIAYELHVHHPGQREGTSFDALDAIRAQVKVRKLSQG</sequence>
<evidence type="ECO:0000256" key="2">
    <source>
        <dbReference type="ARBA" id="ARBA00022729"/>
    </source>
</evidence>
<dbReference type="VEuPathDB" id="VectorBase:AMEM008738"/>
<name>A0A182V4J9_ANOME</name>
<keyword evidence="5" id="KW-1185">Reference proteome</keyword>
<dbReference type="InterPro" id="IPR032675">
    <property type="entry name" value="LRR_dom_sf"/>
</dbReference>
<dbReference type="VEuPathDB" id="VectorBase:AMEM21_003402"/>
<organism evidence="4 5">
    <name type="scientific">Anopheles merus</name>
    <name type="common">Mosquito</name>
    <dbReference type="NCBI Taxonomy" id="30066"/>
    <lineage>
        <taxon>Eukaryota</taxon>
        <taxon>Metazoa</taxon>
        <taxon>Ecdysozoa</taxon>
        <taxon>Arthropoda</taxon>
        <taxon>Hexapoda</taxon>
        <taxon>Insecta</taxon>
        <taxon>Pterygota</taxon>
        <taxon>Neoptera</taxon>
        <taxon>Endopterygota</taxon>
        <taxon>Diptera</taxon>
        <taxon>Nematocera</taxon>
        <taxon>Culicoidea</taxon>
        <taxon>Culicidae</taxon>
        <taxon>Anophelinae</taxon>
        <taxon>Anopheles</taxon>
    </lineage>
</organism>
<dbReference type="STRING" id="30066.A0A182V4J9"/>
<evidence type="ECO:0000256" key="3">
    <source>
        <dbReference type="ARBA" id="ARBA00022737"/>
    </source>
</evidence>
<accession>A0A182V4J9</accession>
<keyword evidence="3" id="KW-0677">Repeat</keyword>
<dbReference type="InterPro" id="IPR003591">
    <property type="entry name" value="Leu-rich_rpt_typical-subtyp"/>
</dbReference>
<dbReference type="SMART" id="SM00369">
    <property type="entry name" value="LRR_TYP"/>
    <property type="match status" value="5"/>
</dbReference>
<dbReference type="GO" id="GO:0005886">
    <property type="term" value="C:plasma membrane"/>
    <property type="evidence" value="ECO:0007669"/>
    <property type="project" value="TreeGrafter"/>
</dbReference>
<keyword evidence="2" id="KW-0732">Signal</keyword>
<keyword evidence="1" id="KW-0433">Leucine-rich repeat</keyword>
<dbReference type="PROSITE" id="PS51450">
    <property type="entry name" value="LRR"/>
    <property type="match status" value="1"/>
</dbReference>
<evidence type="ECO:0000313" key="4">
    <source>
        <dbReference type="EnsemblMetazoa" id="AMEM008738-PA"/>
    </source>
</evidence>
<dbReference type="AlphaFoldDB" id="A0A182V4J9"/>
<dbReference type="EnsemblMetazoa" id="AMEM008738-RA">
    <property type="protein sequence ID" value="AMEM008738-PA"/>
    <property type="gene ID" value="AMEM008738"/>
</dbReference>
<dbReference type="PANTHER" id="PTHR24369">
    <property type="entry name" value="ANTIGEN BSP, PUTATIVE-RELATED"/>
    <property type="match status" value="1"/>
</dbReference>
<proteinExistence type="predicted"/>
<dbReference type="InterPro" id="IPR050541">
    <property type="entry name" value="LRR_TM_domain-containing"/>
</dbReference>
<reference evidence="4" key="1">
    <citation type="submission" date="2020-05" db="UniProtKB">
        <authorList>
            <consortium name="EnsemblMetazoa"/>
        </authorList>
    </citation>
    <scope>IDENTIFICATION</scope>
    <source>
        <strain evidence="4">MAF</strain>
    </source>
</reference>